<organism evidence="4 5">
    <name type="scientific">Pleionea litopenaei</name>
    <dbReference type="NCBI Taxonomy" id="3070815"/>
    <lineage>
        <taxon>Bacteria</taxon>
        <taxon>Pseudomonadati</taxon>
        <taxon>Pseudomonadota</taxon>
        <taxon>Gammaproteobacteria</taxon>
        <taxon>Oceanospirillales</taxon>
        <taxon>Pleioneaceae</taxon>
        <taxon>Pleionea</taxon>
    </lineage>
</organism>
<dbReference type="AlphaFoldDB" id="A0AA51X5E8"/>
<protein>
    <submittedName>
        <fullName evidence="4">DUF4124 domain-containing protein</fullName>
    </submittedName>
</protein>
<evidence type="ECO:0000313" key="5">
    <source>
        <dbReference type="Proteomes" id="UP001239782"/>
    </source>
</evidence>
<name>A0AA51X5E8_9GAMM</name>
<keyword evidence="5" id="KW-1185">Reference proteome</keyword>
<dbReference type="KEGG" id="plei:Q9312_10730"/>
<accession>A0AA51X5E8</accession>
<dbReference type="EMBL" id="CP133548">
    <property type="protein sequence ID" value="WMS85689.1"/>
    <property type="molecule type" value="Genomic_DNA"/>
</dbReference>
<dbReference type="Pfam" id="PF13511">
    <property type="entry name" value="DUF4124"/>
    <property type="match status" value="1"/>
</dbReference>
<dbReference type="RefSeq" id="WP_309200842.1">
    <property type="nucleotide sequence ID" value="NZ_CP133548.1"/>
</dbReference>
<gene>
    <name evidence="4" type="ORF">Q9312_10730</name>
</gene>
<dbReference type="Proteomes" id="UP001239782">
    <property type="component" value="Chromosome"/>
</dbReference>
<sequence length="180" mass="20130">MNGLVRWLLKAVVVVALVGITIIFLQRSGVLQSIDWSSLTSTSGSLETYYQWEDRSGRVRITTEPPPSGIPFHQFKGSPGMAESSADQAPAKSTAERSKPKIKVVSDRELKILEAMQKEDASSDCRWSLGKMINVKRQLLTGVEQKEQDELCDEFRAIKAQYAKLDCRVMAMHIIIQACE</sequence>
<feature type="transmembrane region" description="Helical" evidence="2">
    <location>
        <begin position="7"/>
        <end position="25"/>
    </location>
</feature>
<evidence type="ECO:0000313" key="4">
    <source>
        <dbReference type="EMBL" id="WMS85689.1"/>
    </source>
</evidence>
<proteinExistence type="predicted"/>
<evidence type="ECO:0000256" key="1">
    <source>
        <dbReference type="SAM" id="MobiDB-lite"/>
    </source>
</evidence>
<keyword evidence="2" id="KW-0812">Transmembrane</keyword>
<keyword evidence="2" id="KW-1133">Transmembrane helix</keyword>
<feature type="domain" description="DUF4124" evidence="3">
    <location>
        <begin position="47"/>
        <end position="91"/>
    </location>
</feature>
<keyword evidence="2" id="KW-0472">Membrane</keyword>
<feature type="region of interest" description="Disordered" evidence="1">
    <location>
        <begin position="77"/>
        <end position="101"/>
    </location>
</feature>
<evidence type="ECO:0000256" key="2">
    <source>
        <dbReference type="SAM" id="Phobius"/>
    </source>
</evidence>
<dbReference type="InterPro" id="IPR025392">
    <property type="entry name" value="DUF4124"/>
</dbReference>
<evidence type="ECO:0000259" key="3">
    <source>
        <dbReference type="Pfam" id="PF13511"/>
    </source>
</evidence>
<reference evidence="4 5" key="1">
    <citation type="submission" date="2023-08" db="EMBL/GenBank/DDBJ databases">
        <title>Pleionea litopenaei sp. nov., isolated from stomach of juvenile Litopenaeus vannamei.</title>
        <authorList>
            <person name="Rho A.M."/>
            <person name="Hwang C.Y."/>
        </authorList>
    </citation>
    <scope>NUCLEOTIDE SEQUENCE [LARGE SCALE GENOMIC DNA]</scope>
    <source>
        <strain evidence="4 5">HL-JVS1</strain>
    </source>
</reference>